<keyword evidence="4" id="KW-1185">Reference proteome</keyword>
<proteinExistence type="predicted"/>
<keyword evidence="1" id="KW-0812">Transmembrane</keyword>
<feature type="signal peptide" evidence="2">
    <location>
        <begin position="1"/>
        <end position="17"/>
    </location>
</feature>
<keyword evidence="2" id="KW-0732">Signal</keyword>
<evidence type="ECO:0000313" key="3">
    <source>
        <dbReference type="EnsemblMetazoa" id="XP_004924650.3"/>
    </source>
</evidence>
<accession>A0A8R2AHG7</accession>
<feature type="chain" id="PRO_5035827507" evidence="2">
    <location>
        <begin position="18"/>
        <end position="270"/>
    </location>
</feature>
<keyword evidence="1" id="KW-0472">Membrane</keyword>
<keyword evidence="1" id="KW-1133">Transmembrane helix</keyword>
<dbReference type="GeneID" id="101742533"/>
<dbReference type="Proteomes" id="UP000005204">
    <property type="component" value="Unassembled WGS sequence"/>
</dbReference>
<dbReference type="RefSeq" id="XP_004924650.3">
    <property type="nucleotide sequence ID" value="XM_004924593.5"/>
</dbReference>
<protein>
    <submittedName>
        <fullName evidence="3">Uncharacterized protein</fullName>
    </submittedName>
</protein>
<feature type="transmembrane region" description="Helical" evidence="1">
    <location>
        <begin position="246"/>
        <end position="266"/>
    </location>
</feature>
<reference evidence="4" key="1">
    <citation type="journal article" date="2008" name="Insect Biochem. Mol. Biol.">
        <title>The genome of a lepidopteran model insect, the silkworm Bombyx mori.</title>
        <authorList>
            <consortium name="International Silkworm Genome Consortium"/>
        </authorList>
    </citation>
    <scope>NUCLEOTIDE SEQUENCE [LARGE SCALE GENOMIC DNA]</scope>
    <source>
        <strain evidence="4">p50T</strain>
    </source>
</reference>
<evidence type="ECO:0000313" key="4">
    <source>
        <dbReference type="Proteomes" id="UP000005204"/>
    </source>
</evidence>
<evidence type="ECO:0000256" key="2">
    <source>
        <dbReference type="SAM" id="SignalP"/>
    </source>
</evidence>
<dbReference type="AlphaFoldDB" id="A0A8R2AHG7"/>
<evidence type="ECO:0000256" key="1">
    <source>
        <dbReference type="SAM" id="Phobius"/>
    </source>
</evidence>
<organism evidence="3 4">
    <name type="scientific">Bombyx mori</name>
    <name type="common">Silk moth</name>
    <dbReference type="NCBI Taxonomy" id="7091"/>
    <lineage>
        <taxon>Eukaryota</taxon>
        <taxon>Metazoa</taxon>
        <taxon>Ecdysozoa</taxon>
        <taxon>Arthropoda</taxon>
        <taxon>Hexapoda</taxon>
        <taxon>Insecta</taxon>
        <taxon>Pterygota</taxon>
        <taxon>Neoptera</taxon>
        <taxon>Endopterygota</taxon>
        <taxon>Lepidoptera</taxon>
        <taxon>Glossata</taxon>
        <taxon>Ditrysia</taxon>
        <taxon>Bombycoidea</taxon>
        <taxon>Bombycidae</taxon>
        <taxon>Bombycinae</taxon>
        <taxon>Bombyx</taxon>
    </lineage>
</organism>
<dbReference type="EnsemblMetazoa" id="XM_004924593.4">
    <property type="protein sequence ID" value="XP_004924650.3"/>
    <property type="gene ID" value="LOC101742533"/>
</dbReference>
<sequence>MFLTTIVILVSTLRVQGFCGDSIRWSHHFKMDDVFGMWYGAGYAQHTPDMTNKPNEIGCVTLYITDVTTEPREDWLDWSIIRPNYSDYNWRSYKSNPWSDNSMSGSWVDVKIKRSVRRDMYSERRLRIIWDEDGQSMEQTYEYSTDEPGLWVAEDRRQLEREMRARGMDIWDPNVLPRHPQVIRILKASQHLLIINHCSEIGDGGIFTLILRRSPSKMNRWEWYDYQRQFFSFDLPNMYRYSTICAGRVLGSSLYFVFLCYIILLIRHCV</sequence>
<reference evidence="3" key="2">
    <citation type="submission" date="2022-06" db="UniProtKB">
        <authorList>
            <consortium name="EnsemblMetazoa"/>
        </authorList>
    </citation>
    <scope>IDENTIFICATION</scope>
    <source>
        <strain evidence="3">p50T (Dazao)</strain>
    </source>
</reference>
<name>A0A8R2AHG7_BOMMO</name>